<dbReference type="Gene3D" id="1.10.3210.10">
    <property type="entry name" value="Hypothetical protein af1432"/>
    <property type="match status" value="1"/>
</dbReference>
<evidence type="ECO:0000313" key="1">
    <source>
        <dbReference type="EMBL" id="MBL0683935.1"/>
    </source>
</evidence>
<dbReference type="PANTHER" id="PTHR21174:SF0">
    <property type="entry name" value="HD PHOSPHOHYDROLASE FAMILY PROTEIN-RELATED"/>
    <property type="match status" value="1"/>
</dbReference>
<reference evidence="1" key="1">
    <citation type="submission" date="2021-01" db="EMBL/GenBank/DDBJ databases">
        <authorList>
            <person name="Zhong Y.L."/>
        </authorList>
    </citation>
    <scope>NUCLEOTIDE SEQUENCE</scope>
    <source>
        <strain evidence="1">KCTC 23302</strain>
    </source>
</reference>
<keyword evidence="2" id="KW-1185">Reference proteome</keyword>
<protein>
    <recommendedName>
        <fullName evidence="3">Metal-dependent HD superfamily phosphohydrolase</fullName>
    </recommendedName>
</protein>
<dbReference type="SUPFAM" id="SSF109604">
    <property type="entry name" value="HD-domain/PDEase-like"/>
    <property type="match status" value="1"/>
</dbReference>
<dbReference type="AlphaFoldDB" id="A0A937D8C4"/>
<dbReference type="EMBL" id="JAERQJ010000003">
    <property type="protein sequence ID" value="MBL0683935.1"/>
    <property type="molecule type" value="Genomic_DNA"/>
</dbReference>
<name>A0A937D8C4_9FLAO</name>
<evidence type="ECO:0008006" key="3">
    <source>
        <dbReference type="Google" id="ProtNLM"/>
    </source>
</evidence>
<dbReference type="PANTHER" id="PTHR21174">
    <property type="match status" value="1"/>
</dbReference>
<accession>A0A937D8C4</accession>
<dbReference type="PIRSF" id="PIRSF035170">
    <property type="entry name" value="HD_phosphohydro"/>
    <property type="match status" value="1"/>
</dbReference>
<proteinExistence type="predicted"/>
<organism evidence="1 2">
    <name type="scientific">Aquimarina mytili</name>
    <dbReference type="NCBI Taxonomy" id="874423"/>
    <lineage>
        <taxon>Bacteria</taxon>
        <taxon>Pseudomonadati</taxon>
        <taxon>Bacteroidota</taxon>
        <taxon>Flavobacteriia</taxon>
        <taxon>Flavobacteriales</taxon>
        <taxon>Flavobacteriaceae</taxon>
        <taxon>Aquimarina</taxon>
    </lineage>
</organism>
<dbReference type="InterPro" id="IPR009218">
    <property type="entry name" value="HD_phosphohydro"/>
</dbReference>
<dbReference type="Proteomes" id="UP000651057">
    <property type="component" value="Unassembled WGS sequence"/>
</dbReference>
<comment type="caution">
    <text evidence="1">The sequence shown here is derived from an EMBL/GenBank/DDBJ whole genome shotgun (WGS) entry which is preliminary data.</text>
</comment>
<evidence type="ECO:0000313" key="2">
    <source>
        <dbReference type="Proteomes" id="UP000651057"/>
    </source>
</evidence>
<sequence length="206" mass="24961">MLKEVFTLLLSNYTDDSKHVKSLWREIEKKHTKKNRYYHNLSHLEHLYTQLTKVKDEIQDWEMILFALFYHDYVYNILKQDNEEKSARKAVAVLKQLKVEENRIALCKKIIVATKGHNTSKNNDVNYFTDADLSILGMEWEDYNIYFKQVRKEYKYYPDFVYNKGRIKVLQHFIAMPRIYKTDYFYATYELKAKENLQQEVDLLSK</sequence>
<gene>
    <name evidence="1" type="ORF">JJQ60_10435</name>
</gene>
<dbReference type="RefSeq" id="WP_344779122.1">
    <property type="nucleotide sequence ID" value="NZ_BAABAX010000005.1"/>
</dbReference>